<keyword evidence="5 6" id="KW-0472">Membrane</keyword>
<dbReference type="AlphaFoldDB" id="A0A6B0R841"/>
<dbReference type="PANTHER" id="PTHR19282">
    <property type="entry name" value="TETRASPANIN"/>
    <property type="match status" value="1"/>
</dbReference>
<dbReference type="Gene3D" id="1.10.1450.10">
    <property type="entry name" value="Tetraspanin"/>
    <property type="match status" value="1"/>
</dbReference>
<keyword evidence="3 6" id="KW-0812">Transmembrane</keyword>
<gene>
    <name evidence="7" type="ORF">E5288_WYG002376</name>
</gene>
<organism evidence="7 8">
    <name type="scientific">Bos mutus</name>
    <name type="common">wild yak</name>
    <dbReference type="NCBI Taxonomy" id="72004"/>
    <lineage>
        <taxon>Eukaryota</taxon>
        <taxon>Metazoa</taxon>
        <taxon>Chordata</taxon>
        <taxon>Craniata</taxon>
        <taxon>Vertebrata</taxon>
        <taxon>Euteleostomi</taxon>
        <taxon>Mammalia</taxon>
        <taxon>Eutheria</taxon>
        <taxon>Laurasiatheria</taxon>
        <taxon>Artiodactyla</taxon>
        <taxon>Ruminantia</taxon>
        <taxon>Pecora</taxon>
        <taxon>Bovidae</taxon>
        <taxon>Bovinae</taxon>
        <taxon>Bos</taxon>
    </lineage>
</organism>
<feature type="transmembrane region" description="Helical" evidence="6">
    <location>
        <begin position="67"/>
        <end position="88"/>
    </location>
</feature>
<protein>
    <recommendedName>
        <fullName evidence="6">Tetraspanin</fullName>
    </recommendedName>
</protein>
<evidence type="ECO:0000256" key="1">
    <source>
        <dbReference type="ARBA" id="ARBA00004141"/>
    </source>
</evidence>
<evidence type="ECO:0000313" key="8">
    <source>
        <dbReference type="Proteomes" id="UP000322234"/>
    </source>
</evidence>
<dbReference type="Proteomes" id="UP000322234">
    <property type="component" value="Unassembled WGS sequence"/>
</dbReference>
<keyword evidence="4 6" id="KW-1133">Transmembrane helix</keyword>
<proteinExistence type="inferred from homology"/>
<dbReference type="GO" id="GO:0005886">
    <property type="term" value="C:plasma membrane"/>
    <property type="evidence" value="ECO:0007669"/>
    <property type="project" value="TreeGrafter"/>
</dbReference>
<feature type="transmembrane region" description="Helical" evidence="6">
    <location>
        <begin position="226"/>
        <end position="251"/>
    </location>
</feature>
<evidence type="ECO:0000313" key="7">
    <source>
        <dbReference type="EMBL" id="MXQ83984.1"/>
    </source>
</evidence>
<dbReference type="InterPro" id="IPR008952">
    <property type="entry name" value="Tetraspanin_EC2_sf"/>
</dbReference>
<dbReference type="EMBL" id="VBQZ03000018">
    <property type="protein sequence ID" value="MXQ83984.1"/>
    <property type="molecule type" value="Genomic_DNA"/>
</dbReference>
<dbReference type="SUPFAM" id="SSF48652">
    <property type="entry name" value="Tetraspanin"/>
    <property type="match status" value="1"/>
</dbReference>
<dbReference type="PIRSF" id="PIRSF002419">
    <property type="entry name" value="Tetraspanin"/>
    <property type="match status" value="1"/>
</dbReference>
<comment type="similarity">
    <text evidence="2 6">Belongs to the tetraspanin (TM4SF) family.</text>
</comment>
<comment type="caution">
    <text evidence="7">The sequence shown here is derived from an EMBL/GenBank/DDBJ whole genome shotgun (WGS) entry which is preliminary data.</text>
</comment>
<reference evidence="7" key="1">
    <citation type="submission" date="2019-10" db="EMBL/GenBank/DDBJ databases">
        <title>The sequence and de novo assembly of the wild yak genome.</title>
        <authorList>
            <person name="Liu Y."/>
        </authorList>
    </citation>
    <scope>NUCLEOTIDE SEQUENCE [LARGE SCALE GENOMIC DNA]</scope>
    <source>
        <strain evidence="7">WY2019</strain>
    </source>
</reference>
<feature type="transmembrane region" description="Helical" evidence="6">
    <location>
        <begin position="33"/>
        <end position="52"/>
    </location>
</feature>
<keyword evidence="8" id="KW-1185">Reference proteome</keyword>
<evidence type="ECO:0000256" key="5">
    <source>
        <dbReference type="ARBA" id="ARBA00023136"/>
    </source>
</evidence>
<dbReference type="FunFam" id="1.10.1450.10:FF:000027">
    <property type="entry name" value="Tetraspanin"/>
    <property type="match status" value="1"/>
</dbReference>
<evidence type="ECO:0000256" key="6">
    <source>
        <dbReference type="RuleBase" id="RU361218"/>
    </source>
</evidence>
<comment type="caution">
    <text evidence="6">Lacks conserved residue(s) required for the propagation of feature annotation.</text>
</comment>
<dbReference type="InterPro" id="IPR018499">
    <property type="entry name" value="Tetraspanin/Peripherin"/>
</dbReference>
<name>A0A6B0R841_9CETA</name>
<dbReference type="CDD" id="cd03156">
    <property type="entry name" value="uroplakin_I_like_LEL"/>
    <property type="match status" value="1"/>
</dbReference>
<dbReference type="Pfam" id="PF00335">
    <property type="entry name" value="Tetraspanin"/>
    <property type="match status" value="1"/>
</dbReference>
<evidence type="ECO:0000256" key="4">
    <source>
        <dbReference type="ARBA" id="ARBA00022989"/>
    </source>
</evidence>
<evidence type="ECO:0000256" key="2">
    <source>
        <dbReference type="ARBA" id="ARBA00006840"/>
    </source>
</evidence>
<dbReference type="InterPro" id="IPR000301">
    <property type="entry name" value="Tetraspanin_animals"/>
</dbReference>
<evidence type="ECO:0000256" key="3">
    <source>
        <dbReference type="ARBA" id="ARBA00022692"/>
    </source>
</evidence>
<sequence>METRWDVSGWEAPGPGHRCFRLWPPGGARGRDLGLCQLSGMILIGLSIYVNFRGAVLTKVLGRSSAYLFHVGYLCLVMGSVTVLLGFARRHGAAKESRGTLLFKPPQMGSLLFSVLTAPRFIAEVREVALEHNFVTLRKNYRGYKEPDNYSMRWNLVMEKLKCCGVKNYTDFSGSSFERVTGHTYPRCCCKSPGTVDCDGHNVSADVIHQEGCFPKLLKITKTQSANLSGGCLGTAVMQLPGILATLLLFIKLG</sequence>
<dbReference type="PANTHER" id="PTHR19282:SF455">
    <property type="entry name" value="TETRASPANIN-16"/>
    <property type="match status" value="1"/>
</dbReference>
<comment type="subcellular location">
    <subcellularLocation>
        <location evidence="1 6">Membrane</location>
        <topology evidence="1 6">Multi-pass membrane protein</topology>
    </subcellularLocation>
</comment>
<accession>A0A6B0R841</accession>